<evidence type="ECO:0000256" key="6">
    <source>
        <dbReference type="ARBA" id="ARBA00022548"/>
    </source>
</evidence>
<evidence type="ECO:0000256" key="12">
    <source>
        <dbReference type="ARBA" id="ARBA00022955"/>
    </source>
</evidence>
<feature type="binding site" evidence="18">
    <location>
        <position position="166"/>
    </location>
    <ligand>
        <name>substrate</name>
    </ligand>
</feature>
<evidence type="ECO:0000256" key="1">
    <source>
        <dbReference type="ARBA" id="ARBA00004514"/>
    </source>
</evidence>
<dbReference type="PANTHER" id="PTHR13101">
    <property type="entry name" value="PHOSPHOMEVALONATE KINASE"/>
    <property type="match status" value="1"/>
</dbReference>
<evidence type="ECO:0000256" key="3">
    <source>
        <dbReference type="ARBA" id="ARBA00012958"/>
    </source>
</evidence>
<dbReference type="WBParaSite" id="SSTP_0000916900.1">
    <property type="protein sequence ID" value="SSTP_0000916900.1"/>
    <property type="gene ID" value="SSTP_0000916900"/>
</dbReference>
<evidence type="ECO:0000256" key="18">
    <source>
        <dbReference type="PIRSR" id="PIRSR036639-1"/>
    </source>
</evidence>
<dbReference type="EC" id="2.7.4.2" evidence="3"/>
<keyword evidence="5" id="KW-0444">Lipid biosynthesis</keyword>
<keyword evidence="4" id="KW-0963">Cytoplasm</keyword>
<dbReference type="GO" id="GO:0004631">
    <property type="term" value="F:phosphomevalonate kinase activity"/>
    <property type="evidence" value="ECO:0007669"/>
    <property type="project" value="UniProtKB-EC"/>
</dbReference>
<dbReference type="Proteomes" id="UP000035681">
    <property type="component" value="Unplaced"/>
</dbReference>
<evidence type="ECO:0000313" key="20">
    <source>
        <dbReference type="WBParaSite" id="SSTP_0000916900.1"/>
    </source>
</evidence>
<evidence type="ECO:0000256" key="11">
    <source>
        <dbReference type="ARBA" id="ARBA00022840"/>
    </source>
</evidence>
<evidence type="ECO:0000256" key="8">
    <source>
        <dbReference type="ARBA" id="ARBA00022741"/>
    </source>
</evidence>
<reference evidence="20" key="1">
    <citation type="submission" date="2015-08" db="UniProtKB">
        <authorList>
            <consortium name="WormBaseParasite"/>
        </authorList>
    </citation>
    <scope>IDENTIFICATION</scope>
</reference>
<dbReference type="GO" id="GO:0005829">
    <property type="term" value="C:cytosol"/>
    <property type="evidence" value="ECO:0007669"/>
    <property type="project" value="UniProtKB-SubCell"/>
</dbReference>
<dbReference type="GO" id="GO:0019287">
    <property type="term" value="P:isopentenyl diphosphate biosynthetic process, mevalonate pathway"/>
    <property type="evidence" value="ECO:0007669"/>
    <property type="project" value="UniProtKB-UniPathway"/>
</dbReference>
<evidence type="ECO:0000256" key="2">
    <source>
        <dbReference type="ARBA" id="ARBA00005017"/>
    </source>
</evidence>
<keyword evidence="19" id="KW-1185">Reference proteome</keyword>
<sequence>MVIIVCMSGKRKSGKDFTCILLAKLLTDREINVEIRSLSHPLKDEFAKINDLNGCELKTSSHYKEIYRRRMVKWGEDQRRSDPHIFCKKTMEKSIKSDVIIISDCRRKSDIEYFQNTYSNSVITVRIMAGEKSRSKRGYVFSKGIDDGETECGLDDWPRWDILVLNNDEEVEEQDFPLDAYLYKIVELIIAMKKIKTRR</sequence>
<keyword evidence="13" id="KW-0756">Sterol biosynthesis</keyword>
<organism evidence="20">
    <name type="scientific">Strongyloides stercoralis</name>
    <name type="common">Threadworm</name>
    <dbReference type="NCBI Taxonomy" id="6248"/>
    <lineage>
        <taxon>Eukaryota</taxon>
        <taxon>Metazoa</taxon>
        <taxon>Ecdysozoa</taxon>
        <taxon>Nematoda</taxon>
        <taxon>Chromadorea</taxon>
        <taxon>Rhabditida</taxon>
        <taxon>Tylenchina</taxon>
        <taxon>Panagrolaimomorpha</taxon>
        <taxon>Strongyloidoidea</taxon>
        <taxon>Strongyloididae</taxon>
        <taxon>Strongyloides</taxon>
    </lineage>
</organism>
<accession>A0A0K0EI62</accession>
<protein>
    <recommendedName>
        <fullName evidence="17">Phosphomevalonate kinase</fullName>
        <ecNumber evidence="3">2.7.4.2</ecNumber>
    </recommendedName>
</protein>
<keyword evidence="12" id="KW-0752">Steroid biosynthesis</keyword>
<keyword evidence="15" id="KW-1207">Sterol metabolism</keyword>
<dbReference type="InterPro" id="IPR027417">
    <property type="entry name" value="P-loop_NTPase"/>
</dbReference>
<keyword evidence="8 18" id="KW-0547">Nucleotide-binding</keyword>
<feature type="binding site" evidence="18">
    <location>
        <position position="137"/>
    </location>
    <ligand>
        <name>ATP</name>
        <dbReference type="ChEBI" id="CHEBI:30616"/>
    </ligand>
</feature>
<dbReference type="STRING" id="6248.A0A0K0EI62"/>
<keyword evidence="11 18" id="KW-0067">ATP-binding</keyword>
<keyword evidence="14" id="KW-0443">Lipid metabolism</keyword>
<keyword evidence="9" id="KW-0418">Kinase</keyword>
<dbReference type="Pfam" id="PF04275">
    <property type="entry name" value="P-mevalo_kinase"/>
    <property type="match status" value="1"/>
</dbReference>
<evidence type="ECO:0000256" key="10">
    <source>
        <dbReference type="ARBA" id="ARBA00022778"/>
    </source>
</evidence>
<evidence type="ECO:0000256" key="16">
    <source>
        <dbReference type="ARBA" id="ARBA00023221"/>
    </source>
</evidence>
<evidence type="ECO:0000256" key="14">
    <source>
        <dbReference type="ARBA" id="ARBA00023098"/>
    </source>
</evidence>
<dbReference type="PIRSF" id="PIRSF036639">
    <property type="entry name" value="PMK_anim"/>
    <property type="match status" value="1"/>
</dbReference>
<proteinExistence type="predicted"/>
<dbReference type="InterPro" id="IPR005919">
    <property type="entry name" value="Pmev_kin_anim"/>
</dbReference>
<evidence type="ECO:0000313" key="19">
    <source>
        <dbReference type="Proteomes" id="UP000035681"/>
    </source>
</evidence>
<evidence type="ECO:0000256" key="4">
    <source>
        <dbReference type="ARBA" id="ARBA00022490"/>
    </source>
</evidence>
<comment type="subcellular location">
    <subcellularLocation>
        <location evidence="1">Cytoplasm</location>
        <location evidence="1">Cytosol</location>
    </subcellularLocation>
</comment>
<evidence type="ECO:0000256" key="7">
    <source>
        <dbReference type="ARBA" id="ARBA00022679"/>
    </source>
</evidence>
<evidence type="ECO:0000256" key="5">
    <source>
        <dbReference type="ARBA" id="ARBA00022516"/>
    </source>
</evidence>
<dbReference type="PANTHER" id="PTHR13101:SF1">
    <property type="entry name" value="PHOSPHOMEVALONATE KINASE"/>
    <property type="match status" value="1"/>
</dbReference>
<evidence type="ECO:0000256" key="15">
    <source>
        <dbReference type="ARBA" id="ARBA00023166"/>
    </source>
</evidence>
<dbReference type="WBParaSite" id="TCONS_00002736.p1">
    <property type="protein sequence ID" value="TCONS_00002736.p1"/>
    <property type="gene ID" value="XLOC_002554"/>
</dbReference>
<dbReference type="GO" id="GO:0005524">
    <property type="term" value="F:ATP binding"/>
    <property type="evidence" value="ECO:0007669"/>
    <property type="project" value="UniProtKB-KW"/>
</dbReference>
<dbReference type="UniPathway" id="UPA00057">
    <property type="reaction ID" value="UER00099"/>
</dbReference>
<dbReference type="AlphaFoldDB" id="A0A0K0EI62"/>
<dbReference type="GO" id="GO:0006695">
    <property type="term" value="P:cholesterol biosynthetic process"/>
    <property type="evidence" value="ECO:0007669"/>
    <property type="project" value="UniProtKB-KW"/>
</dbReference>
<keyword evidence="6" id="KW-0153">Cholesterol metabolism</keyword>
<evidence type="ECO:0000256" key="13">
    <source>
        <dbReference type="ARBA" id="ARBA00023011"/>
    </source>
</evidence>
<keyword evidence="7" id="KW-0808">Transferase</keyword>
<feature type="binding site" evidence="18">
    <location>
        <position position="174"/>
    </location>
    <ligand>
        <name>ATP</name>
        <dbReference type="ChEBI" id="CHEBI:30616"/>
    </ligand>
</feature>
<keyword evidence="10" id="KW-0152">Cholesterol biosynthesis</keyword>
<feature type="binding site" evidence="18">
    <location>
        <begin position="10"/>
        <end position="16"/>
    </location>
    <ligand>
        <name>ATP</name>
        <dbReference type="ChEBI" id="CHEBI:30616"/>
    </ligand>
</feature>
<comment type="pathway">
    <text evidence="2">Isoprenoid biosynthesis; isopentenyl diphosphate biosynthesis via mevalonate pathway; isopentenyl diphosphate from (R)-mevalonate: step 2/3.</text>
</comment>
<name>A0A0K0EI62_STRER</name>
<evidence type="ECO:0000256" key="17">
    <source>
        <dbReference type="ARBA" id="ARBA00034549"/>
    </source>
</evidence>
<keyword evidence="16" id="KW-0753">Steroid metabolism</keyword>
<dbReference type="Gene3D" id="3.40.50.300">
    <property type="entry name" value="P-loop containing nucleotide triphosphate hydrolases"/>
    <property type="match status" value="1"/>
</dbReference>
<evidence type="ECO:0000256" key="9">
    <source>
        <dbReference type="ARBA" id="ARBA00022777"/>
    </source>
</evidence>